<keyword evidence="5 13" id="KW-0812">Transmembrane</keyword>
<keyword evidence="12 13" id="KW-0407">Ion channel</keyword>
<keyword evidence="11 13" id="KW-0472">Membrane</keyword>
<dbReference type="PROSITE" id="PS51490">
    <property type="entry name" value="KHA"/>
    <property type="match status" value="1"/>
</dbReference>
<evidence type="ECO:0000256" key="5">
    <source>
        <dbReference type="ARBA" id="ARBA00022692"/>
    </source>
</evidence>
<keyword evidence="10 13" id="KW-0406">Ion transport</keyword>
<reference evidence="15" key="1">
    <citation type="submission" date="2025-08" db="UniProtKB">
        <authorList>
            <consortium name="RefSeq"/>
        </authorList>
    </citation>
    <scope>IDENTIFICATION</scope>
    <source>
        <tissue evidence="15">Leaves</tissue>
    </source>
</reference>
<dbReference type="FunCoup" id="A0A2I4FSU3">
    <property type="interactions" value="36"/>
</dbReference>
<dbReference type="PRINTS" id="PR01463">
    <property type="entry name" value="EAGCHANLFMLY"/>
</dbReference>
<dbReference type="OrthoDB" id="426293at2759"/>
<evidence type="ECO:0000256" key="9">
    <source>
        <dbReference type="ARBA" id="ARBA00022989"/>
    </source>
</evidence>
<evidence type="ECO:0000256" key="7">
    <source>
        <dbReference type="ARBA" id="ARBA00022882"/>
    </source>
</evidence>
<dbReference type="InterPro" id="IPR045319">
    <property type="entry name" value="KAT/AKT"/>
</dbReference>
<dbReference type="InterPro" id="IPR003938">
    <property type="entry name" value="K_chnl_volt-dep_EAG/ELK/ERG"/>
</dbReference>
<evidence type="ECO:0000256" key="1">
    <source>
        <dbReference type="ARBA" id="ARBA00004141"/>
    </source>
</evidence>
<evidence type="ECO:0000256" key="10">
    <source>
        <dbReference type="ARBA" id="ARBA00023065"/>
    </source>
</evidence>
<dbReference type="InterPro" id="IPR014710">
    <property type="entry name" value="RmlC-like_jellyroll"/>
</dbReference>
<dbReference type="CDD" id="cd00038">
    <property type="entry name" value="CAP_ED"/>
    <property type="match status" value="1"/>
</dbReference>
<evidence type="ECO:0000256" key="12">
    <source>
        <dbReference type="ARBA" id="ARBA00023303"/>
    </source>
</evidence>
<dbReference type="Pfam" id="PF11834">
    <property type="entry name" value="KHA"/>
    <property type="match status" value="1"/>
</dbReference>
<dbReference type="GeneID" id="109001771"/>
<dbReference type="InterPro" id="IPR000595">
    <property type="entry name" value="cNMP-bd_dom"/>
</dbReference>
<evidence type="ECO:0000256" key="8">
    <source>
        <dbReference type="ARBA" id="ARBA00022958"/>
    </source>
</evidence>
<dbReference type="SUPFAM" id="SSF51206">
    <property type="entry name" value="cAMP-binding domain-like"/>
    <property type="match status" value="1"/>
</dbReference>
<keyword evidence="9 13" id="KW-1133">Transmembrane helix</keyword>
<dbReference type="InterPro" id="IPR021789">
    <property type="entry name" value="KHA_dom"/>
</dbReference>
<protein>
    <recommendedName>
        <fullName evidence="13">Potassium channel</fullName>
    </recommendedName>
</protein>
<dbReference type="AlphaFoldDB" id="A0A2I4FSU3"/>
<dbReference type="InterPro" id="IPR005821">
    <property type="entry name" value="Ion_trans_dom"/>
</dbReference>
<dbReference type="PANTHER" id="PTHR45743:SF27">
    <property type="entry name" value="POTASSIUM CHANNEL KAT3"/>
    <property type="match status" value="1"/>
</dbReference>
<evidence type="ECO:0000256" key="13">
    <source>
        <dbReference type="RuleBase" id="RU369015"/>
    </source>
</evidence>
<comment type="domain">
    <text evidence="13">The segment S4 is probably the voltage-sensor and is characterized by a series of positively charged amino acids. The pore-forming region H5 is enclosed by the transmembrane segments S5 and S6 in the Shaker-type (1P/6TM) and contains the GYGD signature motif which seems to be involved in potassium selectivity.</text>
</comment>
<accession>A0A2I4FSU3</accession>
<dbReference type="Proteomes" id="UP000235220">
    <property type="component" value="Chromosome 8"/>
</dbReference>
<feature type="transmembrane region" description="Helical" evidence="13">
    <location>
        <begin position="242"/>
        <end position="263"/>
    </location>
</feature>
<evidence type="ECO:0000256" key="2">
    <source>
        <dbReference type="ARBA" id="ARBA00007929"/>
    </source>
</evidence>
<comment type="subunit">
    <text evidence="13">The potassium channel is composed of a homo- or heterotetrameric complex of pore-forming subunits.</text>
</comment>
<evidence type="ECO:0000256" key="11">
    <source>
        <dbReference type="ARBA" id="ARBA00023136"/>
    </source>
</evidence>
<keyword evidence="6 13" id="KW-0631">Potassium channel</keyword>
<comment type="function">
    <text evidence="13">Potassium channel.</text>
</comment>
<proteinExistence type="inferred from homology"/>
<dbReference type="PROSITE" id="PS50042">
    <property type="entry name" value="CNMP_BINDING_3"/>
    <property type="match status" value="1"/>
</dbReference>
<comment type="similarity">
    <text evidence="2 13">Belongs to the potassium channel family. Plant (TC 1.A.1.4) subfamily.</text>
</comment>
<dbReference type="PANTHER" id="PTHR45743">
    <property type="entry name" value="POTASSIUM CHANNEL AKT1"/>
    <property type="match status" value="1"/>
</dbReference>
<keyword evidence="4 13" id="KW-0633">Potassium transport</keyword>
<evidence type="ECO:0000256" key="6">
    <source>
        <dbReference type="ARBA" id="ARBA00022826"/>
    </source>
</evidence>
<sequence length="629" mass="72262">MSETRSPLPLLFRRRSSGEIKNLTSVSSSLLPAFGTIVDEGHLQLKKYVIAPYDRRYRLWQTFLVVLVVYSAWASPFELAFGKVASGSLEPVDLVVDAFFVVDIILTFFIAYLDKSTYLLVDDRKKIALRYVKKLWFPMDVASTLPFQFLYRIFTGKMHRGDVFGFLNLLRLWRLRRVSELFTRLEKDTRFSYYWTRYCKLIAVTLFAVHSAGCFYYWLAASHGQPENTWIGSLVHDFKHRNIWLGYTYSMYWSIVTLTTVGYGDLHAVNTGEKIFNMLYMLFNISLTAYLIGNMTNLIVHSAARTFAMRDAINQILNYGSKNRLPEGLREQMLAHMQLKFKTAELKQEAVLENLPKAIRSSVAQHLFRRTAENTYLFKGVSEDFIAQLVTEMKAEYFPPKVEVILQNEIATDFYILVSGAVDILTYKNGTEQFLSKLGSADMAGEIGVFFNIPQPFTVRTRRLSQVIRLSHHDFKQMLQPHSEDGKTIISNFIQYLKGLKQEMLEEIPYVTELLGGLTTEHTVPNEGTHNHEAPSYHGDPNVEGTEETSKSITSTFFIRVIVHGHHPNENAKEDDMMGKLINLPDSIEGLFRLAEKKFGKRGSKVLMVDGSEVEELRALRENDHLFIF</sequence>
<dbReference type="Gene3D" id="1.10.287.70">
    <property type="match status" value="1"/>
</dbReference>
<dbReference type="KEGG" id="jre:109001771"/>
<comment type="subcellular location">
    <subcellularLocation>
        <location evidence="1 13">Membrane</location>
        <topology evidence="1 13">Multi-pass membrane protein</topology>
    </subcellularLocation>
</comment>
<dbReference type="STRING" id="51240.A0A2I4FSU3"/>
<feature type="transmembrane region" description="Helical" evidence="13">
    <location>
        <begin position="275"/>
        <end position="300"/>
    </location>
</feature>
<dbReference type="Pfam" id="PF00027">
    <property type="entry name" value="cNMP_binding"/>
    <property type="match status" value="1"/>
</dbReference>
<feature type="transmembrane region" description="Helical" evidence="13">
    <location>
        <begin position="135"/>
        <end position="154"/>
    </location>
</feature>
<feature type="transmembrane region" description="Helical" evidence="13">
    <location>
        <begin position="94"/>
        <end position="114"/>
    </location>
</feature>
<dbReference type="Pfam" id="PF00520">
    <property type="entry name" value="Ion_trans"/>
    <property type="match status" value="1"/>
</dbReference>
<dbReference type="FunFam" id="1.10.287.70:FF:000123">
    <property type="entry name" value="Potassium channel KAT3"/>
    <property type="match status" value="1"/>
</dbReference>
<dbReference type="Gramene" id="Jr08_02260_p1">
    <property type="protein sequence ID" value="cds.Jr08_02260_p1"/>
    <property type="gene ID" value="Jr08_02260"/>
</dbReference>
<keyword evidence="7 13" id="KW-0851">Voltage-gated channel</keyword>
<evidence type="ECO:0000256" key="3">
    <source>
        <dbReference type="ARBA" id="ARBA00022448"/>
    </source>
</evidence>
<evidence type="ECO:0000313" key="14">
    <source>
        <dbReference type="Proteomes" id="UP000235220"/>
    </source>
</evidence>
<dbReference type="Gene3D" id="2.60.120.10">
    <property type="entry name" value="Jelly Rolls"/>
    <property type="match status" value="1"/>
</dbReference>
<feature type="transmembrane region" description="Helical" evidence="13">
    <location>
        <begin position="201"/>
        <end position="221"/>
    </location>
</feature>
<keyword evidence="3 13" id="KW-0813">Transport</keyword>
<dbReference type="GO" id="GO:0005249">
    <property type="term" value="F:voltage-gated potassium channel activity"/>
    <property type="evidence" value="ECO:0007669"/>
    <property type="project" value="UniProtKB-UniRule"/>
</dbReference>
<dbReference type="GO" id="GO:0034702">
    <property type="term" value="C:monoatomic ion channel complex"/>
    <property type="evidence" value="ECO:0007669"/>
    <property type="project" value="UniProtKB-KW"/>
</dbReference>
<evidence type="ECO:0000256" key="4">
    <source>
        <dbReference type="ARBA" id="ARBA00022538"/>
    </source>
</evidence>
<feature type="transmembrane region" description="Helical" evidence="13">
    <location>
        <begin position="57"/>
        <end position="74"/>
    </location>
</feature>
<keyword evidence="14" id="KW-1185">Reference proteome</keyword>
<keyword evidence="8 13" id="KW-0630">Potassium</keyword>
<comment type="domain">
    <text evidence="13">The KHA domain (rich in hydrophobic and acidic residues) present in the C-terminal part is likely to be important for tetramerization.</text>
</comment>
<dbReference type="FunFam" id="2.60.120.10:FF:000074">
    <property type="entry name" value="Potassium channel KAT2"/>
    <property type="match status" value="1"/>
</dbReference>
<dbReference type="SMART" id="SM00100">
    <property type="entry name" value="cNMP"/>
    <property type="match status" value="1"/>
</dbReference>
<organism evidence="14 15">
    <name type="scientific">Juglans regia</name>
    <name type="common">English walnut</name>
    <dbReference type="NCBI Taxonomy" id="51240"/>
    <lineage>
        <taxon>Eukaryota</taxon>
        <taxon>Viridiplantae</taxon>
        <taxon>Streptophyta</taxon>
        <taxon>Embryophyta</taxon>
        <taxon>Tracheophyta</taxon>
        <taxon>Spermatophyta</taxon>
        <taxon>Magnoliopsida</taxon>
        <taxon>eudicotyledons</taxon>
        <taxon>Gunneridae</taxon>
        <taxon>Pentapetalae</taxon>
        <taxon>rosids</taxon>
        <taxon>fabids</taxon>
        <taxon>Fagales</taxon>
        <taxon>Juglandaceae</taxon>
        <taxon>Juglans</taxon>
    </lineage>
</organism>
<dbReference type="InterPro" id="IPR018490">
    <property type="entry name" value="cNMP-bd_dom_sf"/>
</dbReference>
<evidence type="ECO:0000313" key="15">
    <source>
        <dbReference type="RefSeq" id="XP_018834713.1"/>
    </source>
</evidence>
<dbReference type="SUPFAM" id="SSF81324">
    <property type="entry name" value="Voltage-gated potassium channels"/>
    <property type="match status" value="1"/>
</dbReference>
<dbReference type="RefSeq" id="XP_018834713.1">
    <property type="nucleotide sequence ID" value="XM_018979168.2"/>
</dbReference>
<gene>
    <name evidence="15" type="primary">LOC109001771</name>
</gene>
<name>A0A2I4FSU3_JUGRE</name>